<dbReference type="EMBL" id="JABEZV010000009">
    <property type="protein sequence ID" value="MBA0721008.1"/>
    <property type="molecule type" value="Genomic_DNA"/>
</dbReference>
<comment type="caution">
    <text evidence="2">The sequence shown here is derived from an EMBL/GenBank/DDBJ whole genome shotgun (WGS) entry which is preliminary data.</text>
</comment>
<dbReference type="Proteomes" id="UP000593574">
    <property type="component" value="Unassembled WGS sequence"/>
</dbReference>
<sequence>ECTITLEDVALQLSLTVDRLVSTRSAIVPSKVNLCQSLLGKVPYKFKSVRETKLGICRIVHVESGDVSSHATKCDVDQWLSTSIVIVGLVATTISTSQGDRPIYVPVGGTIVELRGLHKDLEDIRLFLDQRSEAERQRISLPSQDLKELHKVDMRGNDNIDWLKRYNEHMWPDTTMVNDYLAWFKVVVKSHLLSPEGRSRQIWAKRSQRPPQHTRRGRDHTTGLSFVSAKDALPVAAQYSGHFGQRILIQLSNLVFYSQAPPHYGPPPHMAGSSILASTYFTSPASPTYYTPKKKSMSNPVSGKMSAYPSPPMQAPMQQSLAMLLPGTFLAYPGFWAPYGFTPIRSS</sequence>
<organism evidence="2 3">
    <name type="scientific">Gossypium laxum</name>
    <dbReference type="NCBI Taxonomy" id="34288"/>
    <lineage>
        <taxon>Eukaryota</taxon>
        <taxon>Viridiplantae</taxon>
        <taxon>Streptophyta</taxon>
        <taxon>Embryophyta</taxon>
        <taxon>Tracheophyta</taxon>
        <taxon>Spermatophyta</taxon>
        <taxon>Magnoliopsida</taxon>
        <taxon>eudicotyledons</taxon>
        <taxon>Gunneridae</taxon>
        <taxon>Pentapetalae</taxon>
        <taxon>rosids</taxon>
        <taxon>malvids</taxon>
        <taxon>Malvales</taxon>
        <taxon>Malvaceae</taxon>
        <taxon>Malvoideae</taxon>
        <taxon>Gossypium</taxon>
    </lineage>
</organism>
<feature type="compositionally biased region" description="Basic residues" evidence="1">
    <location>
        <begin position="206"/>
        <end position="218"/>
    </location>
</feature>
<protein>
    <submittedName>
        <fullName evidence="2">Uncharacterized protein</fullName>
    </submittedName>
</protein>
<keyword evidence="3" id="KW-1185">Reference proteome</keyword>
<feature type="region of interest" description="Disordered" evidence="1">
    <location>
        <begin position="201"/>
        <end position="223"/>
    </location>
</feature>
<evidence type="ECO:0000313" key="3">
    <source>
        <dbReference type="Proteomes" id="UP000593574"/>
    </source>
</evidence>
<reference evidence="2 3" key="1">
    <citation type="journal article" date="2019" name="Genome Biol. Evol.">
        <title>Insights into the evolution of the New World diploid cottons (Gossypium, subgenus Houzingenia) based on genome sequencing.</title>
        <authorList>
            <person name="Grover C.E."/>
            <person name="Arick M.A. 2nd"/>
            <person name="Thrash A."/>
            <person name="Conover J.L."/>
            <person name="Sanders W.S."/>
            <person name="Peterson D.G."/>
            <person name="Frelichowski J.E."/>
            <person name="Scheffler J.A."/>
            <person name="Scheffler B.E."/>
            <person name="Wendel J.F."/>
        </authorList>
    </citation>
    <scope>NUCLEOTIDE SEQUENCE [LARGE SCALE GENOMIC DNA]</scope>
    <source>
        <strain evidence="2">4</strain>
        <tissue evidence="2">Leaf</tissue>
    </source>
</reference>
<proteinExistence type="predicted"/>
<accession>A0A7J9AAB9</accession>
<evidence type="ECO:0000256" key="1">
    <source>
        <dbReference type="SAM" id="MobiDB-lite"/>
    </source>
</evidence>
<evidence type="ECO:0000313" key="2">
    <source>
        <dbReference type="EMBL" id="MBA0721008.1"/>
    </source>
</evidence>
<feature type="non-terminal residue" evidence="2">
    <location>
        <position position="347"/>
    </location>
</feature>
<gene>
    <name evidence="2" type="ORF">Golax_008589</name>
</gene>
<name>A0A7J9AAB9_9ROSI</name>
<dbReference type="AlphaFoldDB" id="A0A7J9AAB9"/>